<accession>A0A326U3I7</accession>
<evidence type="ECO:0000313" key="2">
    <source>
        <dbReference type="Proteomes" id="UP000248806"/>
    </source>
</evidence>
<dbReference type="AlphaFoldDB" id="A0A326U3I7"/>
<comment type="caution">
    <text evidence="1">The sequence shown here is derived from an EMBL/GenBank/DDBJ whole genome shotgun (WGS) entry which is preliminary data.</text>
</comment>
<evidence type="ECO:0000313" key="1">
    <source>
        <dbReference type="EMBL" id="PZW25333.1"/>
    </source>
</evidence>
<dbReference type="EMBL" id="QKUF01000019">
    <property type="protein sequence ID" value="PZW25333.1"/>
    <property type="molecule type" value="Genomic_DNA"/>
</dbReference>
<proteinExistence type="predicted"/>
<sequence>MHELEDMFPDKQDTIQKYANEWIAHSIEEFGFIKAAQQMRQMQLMGQLPANISFPTPLRKTSRIFVRSDDGNIILRTDASVRISLGKKQRTSASGKRHLIGEEIYEDCTLLAFYPDWDDRLKFRGHVLVQPTKKLLKQYAGKSNIACDEERMEFRETELHPEDRAALYLYCQRKLHGDPLITPARTALTE</sequence>
<reference evidence="1 2" key="1">
    <citation type="submission" date="2018-06" db="EMBL/GenBank/DDBJ databases">
        <title>Genomic Encyclopedia of Archaeal and Bacterial Type Strains, Phase II (KMG-II): from individual species to whole genera.</title>
        <authorList>
            <person name="Goeker M."/>
        </authorList>
    </citation>
    <scope>NUCLEOTIDE SEQUENCE [LARGE SCALE GENOMIC DNA]</scope>
    <source>
        <strain evidence="1 2">ATCC BAA-1881</strain>
    </source>
</reference>
<dbReference type="Proteomes" id="UP000248806">
    <property type="component" value="Unassembled WGS sequence"/>
</dbReference>
<keyword evidence="2" id="KW-1185">Reference proteome</keyword>
<organism evidence="1 2">
    <name type="scientific">Thermosporothrix hazakensis</name>
    <dbReference type="NCBI Taxonomy" id="644383"/>
    <lineage>
        <taxon>Bacteria</taxon>
        <taxon>Bacillati</taxon>
        <taxon>Chloroflexota</taxon>
        <taxon>Ktedonobacteria</taxon>
        <taxon>Ktedonobacterales</taxon>
        <taxon>Thermosporotrichaceae</taxon>
        <taxon>Thermosporothrix</taxon>
    </lineage>
</organism>
<name>A0A326U3I7_THEHA</name>
<protein>
    <submittedName>
        <fullName evidence="1">Uncharacterized protein</fullName>
    </submittedName>
</protein>
<gene>
    <name evidence="1" type="ORF">EI42_04385</name>
</gene>